<evidence type="ECO:0000313" key="1">
    <source>
        <dbReference type="EMBL" id="MWV47206.1"/>
    </source>
</evidence>
<keyword evidence="2" id="KW-1185">Reference proteome</keyword>
<evidence type="ECO:0000313" key="2">
    <source>
        <dbReference type="Proteomes" id="UP000460318"/>
    </source>
</evidence>
<protein>
    <submittedName>
        <fullName evidence="1">Uncharacterized protein</fullName>
    </submittedName>
</protein>
<name>A0A7X3IPS2_9BACL</name>
<accession>A0A7X3IPS2</accession>
<reference evidence="1 2" key="1">
    <citation type="submission" date="2019-12" db="EMBL/GenBank/DDBJ databases">
        <title>Paenibacillus sp. nov., an endophytic bacterium isolated from the stem of Dendrobium.</title>
        <authorList>
            <person name="Zhao R."/>
        </authorList>
    </citation>
    <scope>NUCLEOTIDE SEQUENCE [LARGE SCALE GENOMIC DNA]</scope>
    <source>
        <strain evidence="1 2">HJL G12</strain>
    </source>
</reference>
<organism evidence="1 2">
    <name type="scientific">Paenibacillus dendrobii</name>
    <dbReference type="NCBI Taxonomy" id="2691084"/>
    <lineage>
        <taxon>Bacteria</taxon>
        <taxon>Bacillati</taxon>
        <taxon>Bacillota</taxon>
        <taxon>Bacilli</taxon>
        <taxon>Bacillales</taxon>
        <taxon>Paenibacillaceae</taxon>
        <taxon>Paenibacillus</taxon>
    </lineage>
</organism>
<dbReference type="Proteomes" id="UP000460318">
    <property type="component" value="Unassembled WGS sequence"/>
</dbReference>
<proteinExistence type="predicted"/>
<dbReference type="EMBL" id="WUBI01000006">
    <property type="protein sequence ID" value="MWV47206.1"/>
    <property type="molecule type" value="Genomic_DNA"/>
</dbReference>
<comment type="caution">
    <text evidence="1">The sequence shown here is derived from an EMBL/GenBank/DDBJ whole genome shotgun (WGS) entry which is preliminary data.</text>
</comment>
<dbReference type="RefSeq" id="WP_160500789.1">
    <property type="nucleotide sequence ID" value="NZ_WUBI01000006.1"/>
</dbReference>
<gene>
    <name evidence="1" type="ORF">GRF59_26790</name>
</gene>
<sequence length="160" mass="18963">MTAQYRLREEEYFDWSTHVLQLRNGVKSSTASIEEVQASMNFTKIFLEYQLTFPCLVLCNWAIDNALRTFYMKKHRQISPPYTLSLNQLLELTRDSRGHPDLETVNFMESIRFLVNSPDMALHQPMNEGHLINMIRRADKLVYDLYLRSYGAEARYKRVF</sequence>
<dbReference type="AlphaFoldDB" id="A0A7X3IPS2"/>